<protein>
    <submittedName>
        <fullName evidence="1">Uncharacterized protein</fullName>
    </submittedName>
</protein>
<organism evidence="1">
    <name type="scientific">viral metagenome</name>
    <dbReference type="NCBI Taxonomy" id="1070528"/>
    <lineage>
        <taxon>unclassified sequences</taxon>
        <taxon>metagenomes</taxon>
        <taxon>organismal metagenomes</taxon>
    </lineage>
</organism>
<sequence>MNSSDNKKKMSKQIFKKKAPNNILFELLDKVCLKTQNYYLFDNNAYKKMVYNNLHTDFCNVLKPYYHLGKQFYLEREMTYNAFTTILRQICKFNAIMFNSNIKYNESKYNIDYMVYFG</sequence>
<dbReference type="AlphaFoldDB" id="A0A6C0AU45"/>
<accession>A0A6C0AU45</accession>
<evidence type="ECO:0000313" key="1">
    <source>
        <dbReference type="EMBL" id="QHS83457.1"/>
    </source>
</evidence>
<proteinExistence type="predicted"/>
<reference evidence="1" key="1">
    <citation type="journal article" date="2020" name="Nature">
        <title>Giant virus diversity and host interactions through global metagenomics.</title>
        <authorList>
            <person name="Schulz F."/>
            <person name="Roux S."/>
            <person name="Paez-Espino D."/>
            <person name="Jungbluth S."/>
            <person name="Walsh D.A."/>
            <person name="Denef V.J."/>
            <person name="McMahon K.D."/>
            <person name="Konstantinidis K.T."/>
            <person name="Eloe-Fadrosh E.A."/>
            <person name="Kyrpides N.C."/>
            <person name="Woyke T."/>
        </authorList>
    </citation>
    <scope>NUCLEOTIDE SEQUENCE</scope>
    <source>
        <strain evidence="1">GVMAG-S-ERX555943-30</strain>
    </source>
</reference>
<name>A0A6C0AU45_9ZZZZ</name>
<dbReference type="EMBL" id="MN738756">
    <property type="protein sequence ID" value="QHS83457.1"/>
    <property type="molecule type" value="Genomic_DNA"/>
</dbReference>